<proteinExistence type="predicted"/>
<evidence type="ECO:0000313" key="2">
    <source>
        <dbReference type="EMBL" id="KAJ8349443.1"/>
    </source>
</evidence>
<evidence type="ECO:0000256" key="1">
    <source>
        <dbReference type="SAM" id="MobiDB-lite"/>
    </source>
</evidence>
<feature type="region of interest" description="Disordered" evidence="1">
    <location>
        <begin position="1"/>
        <end position="141"/>
    </location>
</feature>
<sequence>MKRKSTVISSYFKKKIRTGGEKETTGEQQRLSEEEEKEKKEKEEEDGGEEQTEEEDGGEEQTEEEDGGEEQTEQHDKDSQPASVTEHSDEEEHQTAATQGQSAPTMVTEVKQDSAKAGVRPVPGPTDISQSRAEQPKQPQLKIFPRTYQGDRRRCFSKDWDLEVELPVNNRSYCPPNATDSEDVNGNVVEGSWRQEEERSCLQDIPRVGANTFGADASAIRQNPKNYFISEAGEVPWQWEHVRRT</sequence>
<dbReference type="Proteomes" id="UP001152622">
    <property type="component" value="Chromosome 9"/>
</dbReference>
<evidence type="ECO:0000313" key="3">
    <source>
        <dbReference type="Proteomes" id="UP001152622"/>
    </source>
</evidence>
<name>A0A9Q1F1U0_SYNKA</name>
<organism evidence="2 3">
    <name type="scientific">Synaphobranchus kaupii</name>
    <name type="common">Kaup's arrowtooth eel</name>
    <dbReference type="NCBI Taxonomy" id="118154"/>
    <lineage>
        <taxon>Eukaryota</taxon>
        <taxon>Metazoa</taxon>
        <taxon>Chordata</taxon>
        <taxon>Craniata</taxon>
        <taxon>Vertebrata</taxon>
        <taxon>Euteleostomi</taxon>
        <taxon>Actinopterygii</taxon>
        <taxon>Neopterygii</taxon>
        <taxon>Teleostei</taxon>
        <taxon>Anguilliformes</taxon>
        <taxon>Synaphobranchidae</taxon>
        <taxon>Synaphobranchus</taxon>
    </lineage>
</organism>
<protein>
    <submittedName>
        <fullName evidence="2">Uncharacterized protein</fullName>
    </submittedName>
</protein>
<feature type="compositionally biased region" description="Polar residues" evidence="1">
    <location>
        <begin position="95"/>
        <end position="105"/>
    </location>
</feature>
<feature type="compositionally biased region" description="Acidic residues" evidence="1">
    <location>
        <begin position="43"/>
        <end position="71"/>
    </location>
</feature>
<accession>A0A9Q1F1U0</accession>
<reference evidence="2" key="1">
    <citation type="journal article" date="2023" name="Science">
        <title>Genome structures resolve the early diversification of teleost fishes.</title>
        <authorList>
            <person name="Parey E."/>
            <person name="Louis A."/>
            <person name="Montfort J."/>
            <person name="Bouchez O."/>
            <person name="Roques C."/>
            <person name="Iampietro C."/>
            <person name="Lluch J."/>
            <person name="Castinel A."/>
            <person name="Donnadieu C."/>
            <person name="Desvignes T."/>
            <person name="Floi Bucao C."/>
            <person name="Jouanno E."/>
            <person name="Wen M."/>
            <person name="Mejri S."/>
            <person name="Dirks R."/>
            <person name="Jansen H."/>
            <person name="Henkel C."/>
            <person name="Chen W.J."/>
            <person name="Zahm M."/>
            <person name="Cabau C."/>
            <person name="Klopp C."/>
            <person name="Thompson A.W."/>
            <person name="Robinson-Rechavi M."/>
            <person name="Braasch I."/>
            <person name="Lecointre G."/>
            <person name="Bobe J."/>
            <person name="Postlethwait J.H."/>
            <person name="Berthelot C."/>
            <person name="Roest Crollius H."/>
            <person name="Guiguen Y."/>
        </authorList>
    </citation>
    <scope>NUCLEOTIDE SEQUENCE</scope>
    <source>
        <strain evidence="2">WJC10195</strain>
    </source>
</reference>
<dbReference type="OrthoDB" id="1739706at2759"/>
<keyword evidence="3" id="KW-1185">Reference proteome</keyword>
<comment type="caution">
    <text evidence="2">The sequence shown here is derived from an EMBL/GenBank/DDBJ whole genome shotgun (WGS) entry which is preliminary data.</text>
</comment>
<gene>
    <name evidence="2" type="ORF">SKAU_G00245730</name>
</gene>
<dbReference type="EMBL" id="JAINUF010000009">
    <property type="protein sequence ID" value="KAJ8349443.1"/>
    <property type="molecule type" value="Genomic_DNA"/>
</dbReference>
<dbReference type="AlphaFoldDB" id="A0A9Q1F1U0"/>